<name>E0NNQ7_9FIRM</name>
<protein>
    <submittedName>
        <fullName evidence="1">Uncharacterized protein</fullName>
    </submittedName>
</protein>
<gene>
    <name evidence="1" type="ORF">HMPREF9225_1796</name>
</gene>
<dbReference type="EMBL" id="AEEH01000051">
    <property type="protein sequence ID" value="EFM24560.1"/>
    <property type="molecule type" value="Genomic_DNA"/>
</dbReference>
<evidence type="ECO:0000313" key="2">
    <source>
        <dbReference type="Proteomes" id="UP000003280"/>
    </source>
</evidence>
<dbReference type="HOGENOM" id="CLU_1228958_0_0_9"/>
<proteinExistence type="predicted"/>
<dbReference type="RefSeq" id="WP_008902571.1">
    <property type="nucleotide sequence ID" value="NZ_GL397071.1"/>
</dbReference>
<accession>E0NNQ7</accession>
<dbReference type="STRING" id="862517.HMPREF9225_1796"/>
<reference evidence="1 2" key="1">
    <citation type="submission" date="2010-07" db="EMBL/GenBank/DDBJ databases">
        <authorList>
            <person name="Muzny D."/>
            <person name="Qin X."/>
            <person name="Deng J."/>
            <person name="Jiang H."/>
            <person name="Liu Y."/>
            <person name="Qu J."/>
            <person name="Song X.-Z."/>
            <person name="Zhang L."/>
            <person name="Thornton R."/>
            <person name="Coyle M."/>
            <person name="Francisco L."/>
            <person name="Jackson L."/>
            <person name="Javaid M."/>
            <person name="Korchina V."/>
            <person name="Kovar C."/>
            <person name="Mata R."/>
            <person name="Mathew T."/>
            <person name="Ngo R."/>
            <person name="Nguyen L."/>
            <person name="Nguyen N."/>
            <person name="Okwuonu G."/>
            <person name="Ongeri F."/>
            <person name="Pham C."/>
            <person name="Simmons D."/>
            <person name="Wilczek-Boney K."/>
            <person name="Hale W."/>
            <person name="Jakkamsetti A."/>
            <person name="Pham P."/>
            <person name="Ruth R."/>
            <person name="San Lucas F."/>
            <person name="Warren J."/>
            <person name="Zhang J."/>
            <person name="Zhao Z."/>
            <person name="Zhou C."/>
            <person name="Zhu D."/>
            <person name="Lee S."/>
            <person name="Bess C."/>
            <person name="Blankenburg K."/>
            <person name="Forbes L."/>
            <person name="Fu Q."/>
            <person name="Gubbala S."/>
            <person name="Hirani K."/>
            <person name="Jayaseelan J.C."/>
            <person name="Lara F."/>
            <person name="Munidasa M."/>
            <person name="Palculict T."/>
            <person name="Patil S."/>
            <person name="Pu L.-L."/>
            <person name="Saada N."/>
            <person name="Tang L."/>
            <person name="Weissenberger G."/>
            <person name="Zhu Y."/>
            <person name="Hemphill L."/>
            <person name="Shang Y."/>
            <person name="Youmans B."/>
            <person name="Ayvaz T."/>
            <person name="Ross M."/>
            <person name="Santibanez J."/>
            <person name="Aqrawi P."/>
            <person name="Gross S."/>
            <person name="Joshi V."/>
            <person name="Fowler G."/>
            <person name="Nazareth L."/>
            <person name="Reid J."/>
            <person name="Worley K."/>
            <person name="Petrosino J."/>
            <person name="Highlander S."/>
            <person name="Gibbs R."/>
        </authorList>
    </citation>
    <scope>NUCLEOTIDE SEQUENCE [LARGE SCALE GENOMIC DNA]</scope>
    <source>
        <strain evidence="1 2">ATCC BAA-1640</strain>
    </source>
</reference>
<evidence type="ECO:0000313" key="1">
    <source>
        <dbReference type="EMBL" id="EFM24560.1"/>
    </source>
</evidence>
<dbReference type="Proteomes" id="UP000003280">
    <property type="component" value="Unassembled WGS sequence"/>
</dbReference>
<keyword evidence="2" id="KW-1185">Reference proteome</keyword>
<dbReference type="AlphaFoldDB" id="E0NNQ7"/>
<organism evidence="1 2">
    <name type="scientific">Peptoniphilus duerdenii ATCC BAA-1640</name>
    <dbReference type="NCBI Taxonomy" id="862517"/>
    <lineage>
        <taxon>Bacteria</taxon>
        <taxon>Bacillati</taxon>
        <taxon>Bacillota</taxon>
        <taxon>Tissierellia</taxon>
        <taxon>Tissierellales</taxon>
        <taxon>Peptoniphilaceae</taxon>
        <taxon>Peptoniphilus</taxon>
    </lineage>
</organism>
<sequence>MNEIIIYDDSYGSIETIDRLGEEFKKEKFIYFCDDLAYPLAMRKSSDEIIEVRQEELTKMDPKIIAYPNLGRIVVYPKSENRVINLDLDGFKDMTVLGDSKNYYGFTDYIDSQLLVNQGMDRNEYILKELVKEYLKDSKEKVFLNNTTLGLFRKYFEELKGDREIYYLNDYFYEKLVEVIKENEWIIKFGGKVSCCVTENRLKFAEVFEEFTGKKIYPSLYRERD</sequence>
<comment type="caution">
    <text evidence="1">The sequence shown here is derived from an EMBL/GenBank/DDBJ whole genome shotgun (WGS) entry which is preliminary data.</text>
</comment>
<dbReference type="OrthoDB" id="1698851at2"/>